<evidence type="ECO:0000313" key="1">
    <source>
        <dbReference type="EMBL" id="GBM22971.1"/>
    </source>
</evidence>
<dbReference type="Proteomes" id="UP000499080">
    <property type="component" value="Unassembled WGS sequence"/>
</dbReference>
<accession>A0A4Y2E1X5</accession>
<reference evidence="1 2" key="1">
    <citation type="journal article" date="2019" name="Sci. Rep.">
        <title>Orb-weaving spider Araneus ventricosus genome elucidates the spidroin gene catalogue.</title>
        <authorList>
            <person name="Kono N."/>
            <person name="Nakamura H."/>
            <person name="Ohtoshi R."/>
            <person name="Moran D.A.P."/>
            <person name="Shinohara A."/>
            <person name="Yoshida Y."/>
            <person name="Fujiwara M."/>
            <person name="Mori M."/>
            <person name="Tomita M."/>
            <person name="Arakawa K."/>
        </authorList>
    </citation>
    <scope>NUCLEOTIDE SEQUENCE [LARGE SCALE GENOMIC DNA]</scope>
</reference>
<keyword evidence="2" id="KW-1185">Reference proteome</keyword>
<proteinExistence type="predicted"/>
<organism evidence="1 2">
    <name type="scientific">Araneus ventricosus</name>
    <name type="common">Orbweaver spider</name>
    <name type="synonym">Epeira ventricosa</name>
    <dbReference type="NCBI Taxonomy" id="182803"/>
    <lineage>
        <taxon>Eukaryota</taxon>
        <taxon>Metazoa</taxon>
        <taxon>Ecdysozoa</taxon>
        <taxon>Arthropoda</taxon>
        <taxon>Chelicerata</taxon>
        <taxon>Arachnida</taxon>
        <taxon>Araneae</taxon>
        <taxon>Araneomorphae</taxon>
        <taxon>Entelegynae</taxon>
        <taxon>Araneoidea</taxon>
        <taxon>Araneidae</taxon>
        <taxon>Araneus</taxon>
    </lineage>
</organism>
<dbReference type="EMBL" id="BGPR01000490">
    <property type="protein sequence ID" value="GBM22971.1"/>
    <property type="molecule type" value="Genomic_DNA"/>
</dbReference>
<comment type="caution">
    <text evidence="1">The sequence shown here is derived from an EMBL/GenBank/DDBJ whole genome shotgun (WGS) entry which is preliminary data.</text>
</comment>
<evidence type="ECO:0000313" key="2">
    <source>
        <dbReference type="Proteomes" id="UP000499080"/>
    </source>
</evidence>
<name>A0A4Y2E1X5_ARAVE</name>
<sequence>MDGGREPHRMFPHAASRRMPIAEGWSGRGEGVADWIVCSFLLSCKYAGDVAAGNGSVVRLHSQWRFYFLARGNLDVWVIVRTIKRNYV</sequence>
<protein>
    <submittedName>
        <fullName evidence="1">Uncharacterized protein</fullName>
    </submittedName>
</protein>
<dbReference type="AlphaFoldDB" id="A0A4Y2E1X5"/>
<gene>
    <name evidence="1" type="ORF">AVEN_172320_1</name>
</gene>